<feature type="region of interest" description="Disordered" evidence="1">
    <location>
        <begin position="1"/>
        <end position="32"/>
    </location>
</feature>
<dbReference type="InterPro" id="IPR025676">
    <property type="entry name" value="Clr5_dom"/>
</dbReference>
<feature type="compositionally biased region" description="Polar residues" evidence="1">
    <location>
        <begin position="245"/>
        <end position="254"/>
    </location>
</feature>
<dbReference type="PANTHER" id="PTHR38788">
    <property type="entry name" value="CLR5 DOMAIN-CONTAINING PROTEIN"/>
    <property type="match status" value="1"/>
</dbReference>
<feature type="compositionally biased region" description="Low complexity" evidence="1">
    <location>
        <begin position="88"/>
        <end position="99"/>
    </location>
</feature>
<dbReference type="STRING" id="1093900.A0A507AXB6"/>
<gene>
    <name evidence="3" type="ORF">E0L32_009356</name>
</gene>
<dbReference type="RefSeq" id="XP_030991179.1">
    <property type="nucleotide sequence ID" value="XM_031144312.1"/>
</dbReference>
<feature type="domain" description="Clr5" evidence="2">
    <location>
        <begin position="141"/>
        <end position="193"/>
    </location>
</feature>
<evidence type="ECO:0000259" key="2">
    <source>
        <dbReference type="Pfam" id="PF14420"/>
    </source>
</evidence>
<dbReference type="AlphaFoldDB" id="A0A507AXB6"/>
<feature type="region of interest" description="Disordered" evidence="1">
    <location>
        <begin position="203"/>
        <end position="259"/>
    </location>
</feature>
<evidence type="ECO:0000313" key="4">
    <source>
        <dbReference type="Proteomes" id="UP000319257"/>
    </source>
</evidence>
<reference evidence="3 4" key="1">
    <citation type="submission" date="2019-06" db="EMBL/GenBank/DDBJ databases">
        <title>Draft genome sequence of the filamentous fungus Phialemoniopsis curvata isolated from diesel fuel.</title>
        <authorList>
            <person name="Varaljay V.A."/>
            <person name="Lyon W.J."/>
            <person name="Crouch A.L."/>
            <person name="Drake C.E."/>
            <person name="Hollomon J.M."/>
            <person name="Nadeau L.J."/>
            <person name="Nunn H.S."/>
            <person name="Stevenson B.S."/>
            <person name="Bojanowski C.L."/>
            <person name="Crookes-Goodson W.J."/>
        </authorList>
    </citation>
    <scope>NUCLEOTIDE SEQUENCE [LARGE SCALE GENOMIC DNA]</scope>
    <source>
        <strain evidence="3 4">D216</strain>
    </source>
</reference>
<dbReference type="OrthoDB" id="5308957at2759"/>
<dbReference type="EMBL" id="SKBQ01000067">
    <property type="protein sequence ID" value="TPX09468.1"/>
    <property type="molecule type" value="Genomic_DNA"/>
</dbReference>
<accession>A0A507AXB6</accession>
<proteinExistence type="predicted"/>
<dbReference type="Proteomes" id="UP000319257">
    <property type="component" value="Unassembled WGS sequence"/>
</dbReference>
<feature type="compositionally biased region" description="Polar residues" evidence="1">
    <location>
        <begin position="1"/>
        <end position="11"/>
    </location>
</feature>
<evidence type="ECO:0000313" key="3">
    <source>
        <dbReference type="EMBL" id="TPX09468.1"/>
    </source>
</evidence>
<protein>
    <recommendedName>
        <fullName evidence="2">Clr5 domain-containing protein</fullName>
    </recommendedName>
</protein>
<name>A0A507AXB6_9PEZI</name>
<feature type="compositionally biased region" description="Basic residues" evidence="1">
    <location>
        <begin position="216"/>
        <end position="225"/>
    </location>
</feature>
<comment type="caution">
    <text evidence="3">The sequence shown here is derived from an EMBL/GenBank/DDBJ whole genome shotgun (WGS) entry which is preliminary data.</text>
</comment>
<dbReference type="InParanoid" id="A0A507AXB6"/>
<dbReference type="Pfam" id="PF14420">
    <property type="entry name" value="Clr5"/>
    <property type="match status" value="1"/>
</dbReference>
<organism evidence="3 4">
    <name type="scientific">Thyridium curvatum</name>
    <dbReference type="NCBI Taxonomy" id="1093900"/>
    <lineage>
        <taxon>Eukaryota</taxon>
        <taxon>Fungi</taxon>
        <taxon>Dikarya</taxon>
        <taxon>Ascomycota</taxon>
        <taxon>Pezizomycotina</taxon>
        <taxon>Sordariomycetes</taxon>
        <taxon>Sordariomycetidae</taxon>
        <taxon>Thyridiales</taxon>
        <taxon>Thyridiaceae</taxon>
        <taxon>Thyridium</taxon>
    </lineage>
</organism>
<keyword evidence="4" id="KW-1185">Reference proteome</keyword>
<evidence type="ECO:0000256" key="1">
    <source>
        <dbReference type="SAM" id="MobiDB-lite"/>
    </source>
</evidence>
<dbReference type="PANTHER" id="PTHR38788:SF3">
    <property type="entry name" value="CLR5 DOMAIN-CONTAINING PROTEIN"/>
    <property type="match status" value="1"/>
</dbReference>
<dbReference type="GeneID" id="41976803"/>
<feature type="region of interest" description="Disordered" evidence="1">
    <location>
        <begin position="72"/>
        <end position="117"/>
    </location>
</feature>
<sequence>MDPSQSHQFPRQQRPVGGPDQGLTIRRRGGAEAEAAAVAALPGHALPGSGPASASTSGRLMYLVEACEAASGPQTATPPLTAADRDLSSSPSASSMLGSPTTQAESSSHAHAHAHAAAVQRNLANTTTPPETPRRMVPATNNDWEGMKPIIHDLYMQQNLSLKDVVDKMCAEHKFKATARMYKTQFNKWGWSKYNSKRLHRNLSSGRAVQKPSGKSCRRPPRSNRTHAVMPSTIPKKARVAHSQAAGTQDSGGPSTAMVRRSPYREDLHAMTRLQHGTNGQFYIERVLCEIQDHVHWFHAQKDEWRFIPGVDLIGVYNYRAYDTFRSAFDHFIRNEHEIGGELLRHAFVQVEEMVQTDTSGSFYGLFVELPDLLLHFKRVDILQILLKHINKLAPIKTRNKSLSHIFLILQSIVNMEPEQLAHYVESASGLWMNMLRQLRGEMDRSTLMAKRNYFRHTRNLDEWRVKQLVGEYEYLRGRAQAMSAGDWNSTLRHLEDITLSIMHNHGVYSRDFVARSENLNARLEAKYEGKDLPKEHWDVLDRNILSNSLDRMATYYRRVGDAARAERCAAKAREGWQHGPTWQFEVESLLSKAGRGDEAEKISWTRLEGVYWMEVQDTLSRQRSPDWTPPIIEEL</sequence>